<dbReference type="SUPFAM" id="SSF49373">
    <property type="entry name" value="Invasin/intimin cell-adhesion fragments"/>
    <property type="match status" value="3"/>
</dbReference>
<evidence type="ECO:0000259" key="2">
    <source>
        <dbReference type="SMART" id="SM00635"/>
    </source>
</evidence>
<evidence type="ECO:0000313" key="4">
    <source>
        <dbReference type="Proteomes" id="UP000464314"/>
    </source>
</evidence>
<feature type="chain" id="PRO_5039365122" description="BIG2 domain-containing protein" evidence="1">
    <location>
        <begin position="24"/>
        <end position="385"/>
    </location>
</feature>
<gene>
    <name evidence="3" type="ORF">Ana3638_14965</name>
</gene>
<proteinExistence type="predicted"/>
<feature type="domain" description="BIG2" evidence="2">
    <location>
        <begin position="306"/>
        <end position="379"/>
    </location>
</feature>
<keyword evidence="4" id="KW-1185">Reference proteome</keyword>
<dbReference type="InterPro" id="IPR003343">
    <property type="entry name" value="Big_2"/>
</dbReference>
<dbReference type="EMBL" id="CP048000">
    <property type="protein sequence ID" value="QHQ61924.1"/>
    <property type="molecule type" value="Genomic_DNA"/>
</dbReference>
<dbReference type="AlphaFoldDB" id="A0A6P1TLL3"/>
<evidence type="ECO:0000256" key="1">
    <source>
        <dbReference type="SAM" id="SignalP"/>
    </source>
</evidence>
<feature type="domain" description="BIG2" evidence="2">
    <location>
        <begin position="195"/>
        <end position="285"/>
    </location>
</feature>
<name>A0A6P1TLL3_9FIRM</name>
<feature type="domain" description="BIG2" evidence="2">
    <location>
        <begin position="38"/>
        <end position="113"/>
    </location>
</feature>
<dbReference type="Pfam" id="PF21461">
    <property type="entry name" value="HL_N-beta"/>
    <property type="match status" value="1"/>
</dbReference>
<dbReference type="InterPro" id="IPR008964">
    <property type="entry name" value="Invasin/intimin_cell_adhesion"/>
</dbReference>
<evidence type="ECO:0000313" key="3">
    <source>
        <dbReference type="EMBL" id="QHQ61924.1"/>
    </source>
</evidence>
<feature type="signal peptide" evidence="1">
    <location>
        <begin position="1"/>
        <end position="23"/>
    </location>
</feature>
<dbReference type="InterPro" id="IPR048734">
    <property type="entry name" value="HL_N-beta"/>
</dbReference>
<dbReference type="KEGG" id="anr:Ana3638_14965"/>
<reference evidence="3 4" key="1">
    <citation type="submission" date="2020-01" db="EMBL/GenBank/DDBJ databases">
        <title>Genome analysis of Anaerocolumna sp. CBA3638.</title>
        <authorList>
            <person name="Kim J."/>
            <person name="Roh S.W."/>
        </authorList>
    </citation>
    <scope>NUCLEOTIDE SEQUENCE [LARGE SCALE GENOMIC DNA]</scope>
    <source>
        <strain evidence="3 4">CBA3638</strain>
    </source>
</reference>
<protein>
    <recommendedName>
        <fullName evidence="2">BIG2 domain-containing protein</fullName>
    </recommendedName>
</protein>
<organism evidence="3 4">
    <name type="scientific">Anaerocolumna sedimenticola</name>
    <dbReference type="NCBI Taxonomy" id="2696063"/>
    <lineage>
        <taxon>Bacteria</taxon>
        <taxon>Bacillati</taxon>
        <taxon>Bacillota</taxon>
        <taxon>Clostridia</taxon>
        <taxon>Lachnospirales</taxon>
        <taxon>Lachnospiraceae</taxon>
        <taxon>Anaerocolumna</taxon>
    </lineage>
</organism>
<dbReference type="SMART" id="SM00635">
    <property type="entry name" value="BID_2"/>
    <property type="match status" value="4"/>
</dbReference>
<dbReference type="Proteomes" id="UP000464314">
    <property type="component" value="Chromosome"/>
</dbReference>
<keyword evidence="1" id="KW-0732">Signal</keyword>
<dbReference type="Gene3D" id="2.60.40.1080">
    <property type="match status" value="3"/>
</dbReference>
<dbReference type="RefSeq" id="WP_161838749.1">
    <property type="nucleotide sequence ID" value="NZ_CP048000.1"/>
</dbReference>
<sequence>MNKFFKKIAILLCVMFIAPAVLNCLPSVQTVTKAEAAAKAKAELTNKNVGICSTPEYLYIVNAKSGAKYTYTSNNTKVATVSKDGKISGVSKGTAIITVYETYKGKKTKLSTQSVSVVNSKLARNSMEVIAHTGYLAPIQYMNFKAKYTYTSSDPSIVTTDKNGFIVGLKGGSATLTVTETYKNVKRALGDIAVSVTESSISDESKNITIGINSINSVYDVIYITNSSWDVVYSYESADRNIVSVDSRDDGWGYTETVLKGVNLGTTTVTVYETYAGVKRAVGTVEVTVKEIPITSMKLEDYYLEADGSLSLTYYLGNKGDFSLSEYLVKEPFNATTPVIFTSSDESIVKVDQDGYVEPVKVGNAVITASCGSFSAKFNITVSSY</sequence>
<dbReference type="Pfam" id="PF02368">
    <property type="entry name" value="Big_2"/>
    <property type="match status" value="1"/>
</dbReference>
<accession>A0A6P1TLL3</accession>
<feature type="domain" description="BIG2" evidence="2">
    <location>
        <begin position="116"/>
        <end position="190"/>
    </location>
</feature>